<feature type="region of interest" description="Disordered" evidence="5">
    <location>
        <begin position="251"/>
        <end position="321"/>
    </location>
</feature>
<feature type="compositionally biased region" description="Basic and acidic residues" evidence="5">
    <location>
        <begin position="42"/>
        <end position="51"/>
    </location>
</feature>
<feature type="chain" id="PRO_5017267073" description="C1q domain-containing protein" evidence="6">
    <location>
        <begin position="21"/>
        <end position="422"/>
    </location>
</feature>
<dbReference type="Ensembl" id="ENSPKIT00000018945.1">
    <property type="protein sequence ID" value="ENSPKIP00000037958.1"/>
    <property type="gene ID" value="ENSPKIG00000015943.1"/>
</dbReference>
<dbReference type="AlphaFoldDB" id="A0A3B3T661"/>
<keyword evidence="2" id="KW-0964">Secreted</keyword>
<dbReference type="Gene3D" id="2.60.120.40">
    <property type="match status" value="2"/>
</dbReference>
<dbReference type="InterPro" id="IPR008160">
    <property type="entry name" value="Collagen"/>
</dbReference>
<evidence type="ECO:0000256" key="1">
    <source>
        <dbReference type="ARBA" id="ARBA00004498"/>
    </source>
</evidence>
<evidence type="ECO:0000256" key="5">
    <source>
        <dbReference type="SAM" id="MobiDB-lite"/>
    </source>
</evidence>
<feature type="domain" description="C1q" evidence="7">
    <location>
        <begin position="110"/>
        <end position="200"/>
    </location>
</feature>
<dbReference type="GeneTree" id="ENSGT00940000161227"/>
<evidence type="ECO:0000256" key="3">
    <source>
        <dbReference type="ARBA" id="ARBA00022530"/>
    </source>
</evidence>
<evidence type="ECO:0000313" key="9">
    <source>
        <dbReference type="Proteomes" id="UP000261540"/>
    </source>
</evidence>
<keyword evidence="3" id="KW-0272">Extracellular matrix</keyword>
<feature type="signal peptide" evidence="6">
    <location>
        <begin position="1"/>
        <end position="20"/>
    </location>
</feature>
<dbReference type="InterPro" id="IPR001073">
    <property type="entry name" value="C1q_dom"/>
</dbReference>
<reference evidence="8" key="1">
    <citation type="submission" date="2025-08" db="UniProtKB">
        <authorList>
            <consortium name="Ensembl"/>
        </authorList>
    </citation>
    <scope>IDENTIFICATION</scope>
</reference>
<dbReference type="InterPro" id="IPR008983">
    <property type="entry name" value="Tumour_necrosis_fac-like_dom"/>
</dbReference>
<sequence length="422" mass="44446">MFSPCFVFGSLLAAAFVTLAATDTCPSAGHPGLPGIPGFPGRDGRKGEMGQKGKPGMTVNSDLMAAKGDKGEAGAKGQPGKIGPSGPQGLPGVPGLMGQLGDRGESGVQDSTLQSAFSMTRRTYEHPVRNSPVRFDTEITNINKHFNVTTGKFTCHIAGSYYFVYHTSARSSLCVLLKKDEELLASFCDHSYNPFQLRSQDRCQIRFLPKSRSCGRLEMSVTAVALLGVLILLAVQTAAETCDAYRGYPGVPGIPGPHGPDGKDGLKGEKGDNGDNSGILKGQKGEPGPMGPPGRTGLPGSPGLPGPTGQPGAKGEKGMPTGIASLERSAFSYKKTSSRPSRKEHGAIRFDKAINAGNTLTNGVFTSKVKGFYYFTYHVTSRTKACLEIKKNSVSLPTEDSTIMGTQGADSIFSGFLLFQTP</sequence>
<dbReference type="PROSITE" id="PS50871">
    <property type="entry name" value="C1Q"/>
    <property type="match status" value="1"/>
</dbReference>
<name>A0A3B3T661_9TELE</name>
<comment type="subcellular location">
    <subcellularLocation>
        <location evidence="1">Secreted</location>
        <location evidence="1">Extracellular space</location>
        <location evidence="1">Extracellular matrix</location>
    </subcellularLocation>
</comment>
<keyword evidence="9" id="KW-1185">Reference proteome</keyword>
<dbReference type="InterPro" id="IPR050392">
    <property type="entry name" value="Collagen/C1q_domain"/>
</dbReference>
<dbReference type="PANTHER" id="PTHR15427">
    <property type="entry name" value="EMILIN ELASTIN MICROFIBRIL INTERFACE-LOCATED PROTEIN ELASTIN MICROFIBRIL INTERFACER"/>
    <property type="match status" value="1"/>
</dbReference>
<feature type="region of interest" description="Disordered" evidence="5">
    <location>
        <begin position="32"/>
        <end position="91"/>
    </location>
</feature>
<reference evidence="8" key="2">
    <citation type="submission" date="2025-09" db="UniProtKB">
        <authorList>
            <consortium name="Ensembl"/>
        </authorList>
    </citation>
    <scope>IDENTIFICATION</scope>
</reference>
<dbReference type="Proteomes" id="UP000261540">
    <property type="component" value="Unplaced"/>
</dbReference>
<dbReference type="SMART" id="SM00110">
    <property type="entry name" value="C1Q"/>
    <property type="match status" value="2"/>
</dbReference>
<dbReference type="Pfam" id="PF01391">
    <property type="entry name" value="Collagen"/>
    <property type="match status" value="1"/>
</dbReference>
<dbReference type="Pfam" id="PF00386">
    <property type="entry name" value="C1q"/>
    <property type="match status" value="2"/>
</dbReference>
<evidence type="ECO:0000256" key="6">
    <source>
        <dbReference type="SAM" id="SignalP"/>
    </source>
</evidence>
<dbReference type="STRING" id="1676925.ENSPKIP00000037958"/>
<dbReference type="PANTHER" id="PTHR15427:SF29">
    <property type="entry name" value="COMPLEMENT C1Q SUBCOMPONENT SUBUNIT C"/>
    <property type="match status" value="1"/>
</dbReference>
<evidence type="ECO:0000256" key="4">
    <source>
        <dbReference type="ARBA" id="ARBA00022729"/>
    </source>
</evidence>
<dbReference type="SUPFAM" id="SSF49842">
    <property type="entry name" value="TNF-like"/>
    <property type="match status" value="2"/>
</dbReference>
<evidence type="ECO:0000256" key="2">
    <source>
        <dbReference type="ARBA" id="ARBA00022525"/>
    </source>
</evidence>
<accession>A0A3B3T661</accession>
<evidence type="ECO:0000259" key="7">
    <source>
        <dbReference type="PROSITE" id="PS50871"/>
    </source>
</evidence>
<organism evidence="8 9">
    <name type="scientific">Paramormyrops kingsleyae</name>
    <dbReference type="NCBI Taxonomy" id="1676925"/>
    <lineage>
        <taxon>Eukaryota</taxon>
        <taxon>Metazoa</taxon>
        <taxon>Chordata</taxon>
        <taxon>Craniata</taxon>
        <taxon>Vertebrata</taxon>
        <taxon>Euteleostomi</taxon>
        <taxon>Actinopterygii</taxon>
        <taxon>Neopterygii</taxon>
        <taxon>Teleostei</taxon>
        <taxon>Osteoglossocephala</taxon>
        <taxon>Osteoglossomorpha</taxon>
        <taxon>Osteoglossiformes</taxon>
        <taxon>Mormyridae</taxon>
        <taxon>Paramormyrops</taxon>
    </lineage>
</organism>
<proteinExistence type="predicted"/>
<keyword evidence="4 6" id="KW-0732">Signal</keyword>
<evidence type="ECO:0000313" key="8">
    <source>
        <dbReference type="Ensembl" id="ENSPKIP00000037958.1"/>
    </source>
</evidence>
<protein>
    <recommendedName>
        <fullName evidence="7">C1q domain-containing protein</fullName>
    </recommendedName>
</protein>
<dbReference type="PRINTS" id="PR00007">
    <property type="entry name" value="COMPLEMNTC1Q"/>
</dbReference>
<feature type="compositionally biased region" description="Basic and acidic residues" evidence="5">
    <location>
        <begin position="260"/>
        <end position="273"/>
    </location>
</feature>